<accession>A0A3M7PG72</accession>
<keyword evidence="2" id="KW-1185">Reference proteome</keyword>
<reference evidence="1 2" key="1">
    <citation type="journal article" date="2018" name="Sci. Rep.">
        <title>Genomic signatures of local adaptation to the degree of environmental predictability in rotifers.</title>
        <authorList>
            <person name="Franch-Gras L."/>
            <person name="Hahn C."/>
            <person name="Garcia-Roger E.M."/>
            <person name="Carmona M.J."/>
            <person name="Serra M."/>
            <person name="Gomez A."/>
        </authorList>
    </citation>
    <scope>NUCLEOTIDE SEQUENCE [LARGE SCALE GENOMIC DNA]</scope>
    <source>
        <strain evidence="1">HYR1</strain>
    </source>
</reference>
<dbReference type="AlphaFoldDB" id="A0A3M7PG72"/>
<dbReference type="EMBL" id="REGN01010978">
    <property type="protein sequence ID" value="RMZ98116.1"/>
    <property type="molecule type" value="Genomic_DNA"/>
</dbReference>
<comment type="caution">
    <text evidence="1">The sequence shown here is derived from an EMBL/GenBank/DDBJ whole genome shotgun (WGS) entry which is preliminary data.</text>
</comment>
<feature type="non-terminal residue" evidence="1">
    <location>
        <position position="1"/>
    </location>
</feature>
<name>A0A3M7PG72_BRAPC</name>
<gene>
    <name evidence="1" type="ORF">BpHYR1_010676</name>
</gene>
<proteinExistence type="predicted"/>
<evidence type="ECO:0000313" key="1">
    <source>
        <dbReference type="EMBL" id="RMZ98116.1"/>
    </source>
</evidence>
<dbReference type="Proteomes" id="UP000276133">
    <property type="component" value="Unassembled WGS sequence"/>
</dbReference>
<evidence type="ECO:0000313" key="2">
    <source>
        <dbReference type="Proteomes" id="UP000276133"/>
    </source>
</evidence>
<organism evidence="1 2">
    <name type="scientific">Brachionus plicatilis</name>
    <name type="common">Marine rotifer</name>
    <name type="synonym">Brachionus muelleri</name>
    <dbReference type="NCBI Taxonomy" id="10195"/>
    <lineage>
        <taxon>Eukaryota</taxon>
        <taxon>Metazoa</taxon>
        <taxon>Spiralia</taxon>
        <taxon>Gnathifera</taxon>
        <taxon>Rotifera</taxon>
        <taxon>Eurotatoria</taxon>
        <taxon>Monogononta</taxon>
        <taxon>Pseudotrocha</taxon>
        <taxon>Ploima</taxon>
        <taxon>Brachionidae</taxon>
        <taxon>Brachionus</taxon>
    </lineage>
</organism>
<sequence>VSADIRLSCEHGGHTHLFKDIKKIFFNLNRNVLIYCEERTSRDELNKQMKACLRKSLSALTKIVLFTTSVVSRLKI</sequence>
<protein>
    <submittedName>
        <fullName evidence="1">Uncharacterized protein</fullName>
    </submittedName>
</protein>